<keyword evidence="3" id="KW-0560">Oxidoreductase</keyword>
<dbReference type="GO" id="GO:0006979">
    <property type="term" value="P:response to oxidative stress"/>
    <property type="evidence" value="ECO:0007669"/>
    <property type="project" value="TreeGrafter"/>
</dbReference>
<organism evidence="6 7">
    <name type="scientific">Selenihalanaerobacter shriftii</name>
    <dbReference type="NCBI Taxonomy" id="142842"/>
    <lineage>
        <taxon>Bacteria</taxon>
        <taxon>Bacillati</taxon>
        <taxon>Bacillota</taxon>
        <taxon>Clostridia</taxon>
        <taxon>Halanaerobiales</taxon>
        <taxon>Halobacteroidaceae</taxon>
        <taxon>Selenihalanaerobacter</taxon>
    </lineage>
</organism>
<evidence type="ECO:0000256" key="4">
    <source>
        <dbReference type="ARBA" id="ARBA00023284"/>
    </source>
</evidence>
<name>A0A1T4JRW4_9FIRM</name>
<dbReference type="Gene3D" id="3.30.1020.10">
    <property type="entry name" value="Antioxidant, Horf6, Chain A, domain2"/>
    <property type="match status" value="1"/>
</dbReference>
<dbReference type="AlphaFoldDB" id="A0A1T4JRW4"/>
<evidence type="ECO:0000256" key="3">
    <source>
        <dbReference type="ARBA" id="ARBA00023002"/>
    </source>
</evidence>
<protein>
    <submittedName>
        <fullName evidence="6">C-terminal domain of 1-Cys peroxiredoxin</fullName>
    </submittedName>
</protein>
<keyword evidence="4" id="KW-0676">Redox-active center</keyword>
<dbReference type="Proteomes" id="UP000190625">
    <property type="component" value="Unassembled WGS sequence"/>
</dbReference>
<dbReference type="PANTHER" id="PTHR10681:SF171">
    <property type="entry name" value="PEROXIREDOXIN 4"/>
    <property type="match status" value="1"/>
</dbReference>
<dbReference type="Pfam" id="PF10417">
    <property type="entry name" value="1-cysPrx_C"/>
    <property type="match status" value="1"/>
</dbReference>
<evidence type="ECO:0000256" key="2">
    <source>
        <dbReference type="ARBA" id="ARBA00022862"/>
    </source>
</evidence>
<evidence type="ECO:0000313" key="7">
    <source>
        <dbReference type="Proteomes" id="UP000190625"/>
    </source>
</evidence>
<dbReference type="PANTHER" id="PTHR10681">
    <property type="entry name" value="THIOREDOXIN PEROXIDASE"/>
    <property type="match status" value="1"/>
</dbReference>
<gene>
    <name evidence="6" type="ORF">SAMN02745118_00357</name>
</gene>
<dbReference type="SUPFAM" id="SSF52833">
    <property type="entry name" value="Thioredoxin-like"/>
    <property type="match status" value="1"/>
</dbReference>
<evidence type="ECO:0000259" key="5">
    <source>
        <dbReference type="Pfam" id="PF10417"/>
    </source>
</evidence>
<dbReference type="Gene3D" id="3.40.30.10">
    <property type="entry name" value="Glutaredoxin"/>
    <property type="match status" value="1"/>
</dbReference>
<dbReference type="GO" id="GO:0042744">
    <property type="term" value="P:hydrogen peroxide catabolic process"/>
    <property type="evidence" value="ECO:0007669"/>
    <property type="project" value="TreeGrafter"/>
</dbReference>
<keyword evidence="7" id="KW-1185">Reference proteome</keyword>
<dbReference type="GO" id="GO:0033554">
    <property type="term" value="P:cellular response to stress"/>
    <property type="evidence" value="ECO:0007669"/>
    <property type="project" value="TreeGrafter"/>
</dbReference>
<evidence type="ECO:0000256" key="1">
    <source>
        <dbReference type="ARBA" id="ARBA00022559"/>
    </source>
</evidence>
<feature type="domain" description="Peroxiredoxin C-terminal" evidence="5">
    <location>
        <begin position="55"/>
        <end position="92"/>
    </location>
</feature>
<proteinExistence type="predicted"/>
<dbReference type="STRING" id="142842.SAMN02745118_00357"/>
<dbReference type="EMBL" id="FUWM01000004">
    <property type="protein sequence ID" value="SJZ32855.1"/>
    <property type="molecule type" value="Genomic_DNA"/>
</dbReference>
<dbReference type="GO" id="GO:0005829">
    <property type="term" value="C:cytosol"/>
    <property type="evidence" value="ECO:0007669"/>
    <property type="project" value="TreeGrafter"/>
</dbReference>
<accession>A0A1T4JRW4</accession>
<dbReference type="GO" id="GO:0045454">
    <property type="term" value="P:cell redox homeostasis"/>
    <property type="evidence" value="ECO:0007669"/>
    <property type="project" value="TreeGrafter"/>
</dbReference>
<sequence length="124" mass="14173">MRISELYGMISEAESATSTVRPVFIIDPQGILRAIIYYPLELGRSIPEILRAVKGLQTADRYEAGIPANWQPGEPVVLPPPSTYDQLRDRVENPPPGVDCLTWYLCYRDLNNRNNNRSRNRSRE</sequence>
<reference evidence="7" key="1">
    <citation type="submission" date="2017-02" db="EMBL/GenBank/DDBJ databases">
        <authorList>
            <person name="Varghese N."/>
            <person name="Submissions S."/>
        </authorList>
    </citation>
    <scope>NUCLEOTIDE SEQUENCE [LARGE SCALE GENOMIC DNA]</scope>
    <source>
        <strain evidence="7">ATCC BAA-73</strain>
    </source>
</reference>
<evidence type="ECO:0000313" key="6">
    <source>
        <dbReference type="EMBL" id="SJZ32855.1"/>
    </source>
</evidence>
<dbReference type="InterPro" id="IPR019479">
    <property type="entry name" value="Peroxiredoxin_C"/>
</dbReference>
<dbReference type="InterPro" id="IPR050217">
    <property type="entry name" value="Peroxiredoxin"/>
</dbReference>
<keyword evidence="2" id="KW-0049">Antioxidant</keyword>
<dbReference type="GO" id="GO:0008379">
    <property type="term" value="F:thioredoxin peroxidase activity"/>
    <property type="evidence" value="ECO:0007669"/>
    <property type="project" value="TreeGrafter"/>
</dbReference>
<dbReference type="InterPro" id="IPR036249">
    <property type="entry name" value="Thioredoxin-like_sf"/>
</dbReference>
<keyword evidence="1" id="KW-0575">Peroxidase</keyword>